<reference evidence="1" key="1">
    <citation type="journal article" date="2021" name="Proc. Natl. Acad. Sci. U.S.A.">
        <title>A Catalog of Tens of Thousands of Viruses from Human Metagenomes Reveals Hidden Associations with Chronic Diseases.</title>
        <authorList>
            <person name="Tisza M.J."/>
            <person name="Buck C.B."/>
        </authorList>
    </citation>
    <scope>NUCLEOTIDE SEQUENCE</scope>
    <source>
        <strain evidence="1">Ct2iq11</strain>
    </source>
</reference>
<organism evidence="1">
    <name type="scientific">Podoviridae sp. ct2iq11</name>
    <dbReference type="NCBI Taxonomy" id="2827720"/>
    <lineage>
        <taxon>Viruses</taxon>
        <taxon>Duplodnaviria</taxon>
        <taxon>Heunggongvirae</taxon>
        <taxon>Uroviricota</taxon>
        <taxon>Caudoviricetes</taxon>
    </lineage>
</organism>
<proteinExistence type="predicted"/>
<protein>
    <submittedName>
        <fullName evidence="1">Uncharacterized protein</fullName>
    </submittedName>
</protein>
<dbReference type="EMBL" id="BK032872">
    <property type="protein sequence ID" value="DAF65064.1"/>
    <property type="molecule type" value="Genomic_DNA"/>
</dbReference>
<name>A0A8S5TPM2_9CAUD</name>
<accession>A0A8S5TPM2</accession>
<evidence type="ECO:0000313" key="1">
    <source>
        <dbReference type="EMBL" id="DAF65064.1"/>
    </source>
</evidence>
<sequence>MVRWWLILLRWSPRCRTILLRLTLPEIFISRLTRLMFPLRLGTLLPTV</sequence>